<evidence type="ECO:0000313" key="2">
    <source>
        <dbReference type="EMBL" id="TGJ88224.1"/>
    </source>
</evidence>
<protein>
    <submittedName>
        <fullName evidence="2">Uncharacterized protein</fullName>
    </submittedName>
</protein>
<gene>
    <name evidence="2" type="ORF">E0Z10_g543</name>
</gene>
<organism evidence="2 3">
    <name type="scientific">Xylaria hypoxylon</name>
    <dbReference type="NCBI Taxonomy" id="37992"/>
    <lineage>
        <taxon>Eukaryota</taxon>
        <taxon>Fungi</taxon>
        <taxon>Dikarya</taxon>
        <taxon>Ascomycota</taxon>
        <taxon>Pezizomycotina</taxon>
        <taxon>Sordariomycetes</taxon>
        <taxon>Xylariomycetidae</taxon>
        <taxon>Xylariales</taxon>
        <taxon>Xylariaceae</taxon>
        <taxon>Xylaria</taxon>
    </lineage>
</organism>
<accession>A0A4Z0YVW2</accession>
<comment type="caution">
    <text evidence="2">The sequence shown here is derived from an EMBL/GenBank/DDBJ whole genome shotgun (WGS) entry which is preliminary data.</text>
</comment>
<proteinExistence type="predicted"/>
<evidence type="ECO:0000313" key="3">
    <source>
        <dbReference type="Proteomes" id="UP000297716"/>
    </source>
</evidence>
<name>A0A4Z0YVW2_9PEZI</name>
<feature type="region of interest" description="Disordered" evidence="1">
    <location>
        <begin position="229"/>
        <end position="252"/>
    </location>
</feature>
<dbReference type="AlphaFoldDB" id="A0A4Z0YVW2"/>
<reference evidence="2 3" key="1">
    <citation type="submission" date="2019-03" db="EMBL/GenBank/DDBJ databases">
        <title>Draft genome sequence of Xylaria hypoxylon DSM 108379, a ubiquitous saprotrophic-parasitic fungi on hardwood.</title>
        <authorList>
            <person name="Buettner E."/>
            <person name="Leonhardt S."/>
            <person name="Gebauer A.M."/>
            <person name="Liers C."/>
            <person name="Hofrichter M."/>
            <person name="Kellner H."/>
        </authorList>
    </citation>
    <scope>NUCLEOTIDE SEQUENCE [LARGE SCALE GENOMIC DNA]</scope>
    <source>
        <strain evidence="2 3">DSM 108379</strain>
    </source>
</reference>
<evidence type="ECO:0000256" key="1">
    <source>
        <dbReference type="SAM" id="MobiDB-lite"/>
    </source>
</evidence>
<dbReference type="EMBL" id="SKBN01000005">
    <property type="protein sequence ID" value="TGJ88224.1"/>
    <property type="molecule type" value="Genomic_DNA"/>
</dbReference>
<dbReference type="OrthoDB" id="5334391at2759"/>
<dbReference type="Proteomes" id="UP000297716">
    <property type="component" value="Unassembled WGS sequence"/>
</dbReference>
<keyword evidence="3" id="KW-1185">Reference proteome</keyword>
<feature type="compositionally biased region" description="Basic and acidic residues" evidence="1">
    <location>
        <begin position="234"/>
        <end position="246"/>
    </location>
</feature>
<sequence>MRNAVGAPERPIWADIFPNVARRYFYLRSARPRLIEKIDTISQTGQDDLFQEVEPWSRWLRWNDNVAIFQDRDLSWCLEDGLLIYLENVSSSYIAYDLETSRRFSVPFDGTDKIVRRLRLAHSILVIEWCEREPRELFTRKEIHRHFVTAFDVRRPTESASVGPQDLWEIRFRSEWEIHNLGLPVNRQNRFFSTHTAAHYALYLWQHEGSPGNEEDPAEQLTVWNIENTSPYRPSEDSLGTKKPDPTEPQPRVIKRFGRGALDFLGIRQRDTPALREILLDENNIYVHEEEHRWLAGEHSSPLPPRNHYVRTTGIPLSGVGPRWFDDCCADGDIHMNFCPRAGSAARFGDGNRSGMPDRFDGTWPGWAPCWRHEEFPYLTLSDVVDSGAGVRIVARQCFVMEALSSFVLPKISLKTESDETSEVRFADNMWRQLLGKGKIVGDERWVVGEDRNGSITVVRF</sequence>